<dbReference type="EMBL" id="BMJY01000004">
    <property type="protein sequence ID" value="GGH40746.1"/>
    <property type="molecule type" value="Genomic_DNA"/>
</dbReference>
<keyword evidence="3 6" id="KW-0812">Transmembrane</keyword>
<dbReference type="NCBIfam" id="TIGR03954">
    <property type="entry name" value="integ_memb_HG"/>
    <property type="match status" value="1"/>
</dbReference>
<dbReference type="Pfam" id="PF12823">
    <property type="entry name" value="DUF3817"/>
    <property type="match status" value="1"/>
</dbReference>
<reference evidence="8" key="1">
    <citation type="journal article" date="2014" name="Int. J. Syst. Evol. Microbiol.">
        <title>Complete genome sequence of Corynebacterium casei LMG S-19264T (=DSM 44701T), isolated from a smear-ripened cheese.</title>
        <authorList>
            <consortium name="US DOE Joint Genome Institute (JGI-PGF)"/>
            <person name="Walter F."/>
            <person name="Albersmeier A."/>
            <person name="Kalinowski J."/>
            <person name="Ruckert C."/>
        </authorList>
    </citation>
    <scope>NUCLEOTIDE SEQUENCE</scope>
    <source>
        <strain evidence="8">CGMCC 1.15794</strain>
    </source>
</reference>
<reference evidence="8" key="2">
    <citation type="submission" date="2020-09" db="EMBL/GenBank/DDBJ databases">
        <authorList>
            <person name="Sun Q."/>
            <person name="Zhou Y."/>
        </authorList>
    </citation>
    <scope>NUCLEOTIDE SEQUENCE</scope>
    <source>
        <strain evidence="8">CGMCC 1.15794</strain>
    </source>
</reference>
<evidence type="ECO:0000313" key="8">
    <source>
        <dbReference type="EMBL" id="GGH40746.1"/>
    </source>
</evidence>
<feature type="transmembrane region" description="Helical" evidence="6">
    <location>
        <begin position="48"/>
        <end position="71"/>
    </location>
</feature>
<evidence type="ECO:0000256" key="5">
    <source>
        <dbReference type="ARBA" id="ARBA00023136"/>
    </source>
</evidence>
<evidence type="ECO:0000256" key="6">
    <source>
        <dbReference type="SAM" id="Phobius"/>
    </source>
</evidence>
<feature type="domain" description="DUF3817" evidence="7">
    <location>
        <begin position="16"/>
        <end position="147"/>
    </location>
</feature>
<feature type="transmembrane region" description="Helical" evidence="6">
    <location>
        <begin position="21"/>
        <end position="42"/>
    </location>
</feature>
<comment type="subcellular location">
    <subcellularLocation>
        <location evidence="1">Cell membrane</location>
        <topology evidence="1">Multi-pass membrane protein</topology>
    </subcellularLocation>
</comment>
<evidence type="ECO:0000256" key="2">
    <source>
        <dbReference type="ARBA" id="ARBA00022475"/>
    </source>
</evidence>
<dbReference type="PANTHER" id="PTHR40077:SF2">
    <property type="entry name" value="MEMBRANE PROTEIN"/>
    <property type="match status" value="1"/>
</dbReference>
<keyword evidence="4 6" id="KW-1133">Transmembrane helix</keyword>
<dbReference type="InterPro" id="IPR023845">
    <property type="entry name" value="DUF3817_TM"/>
</dbReference>
<evidence type="ECO:0000256" key="4">
    <source>
        <dbReference type="ARBA" id="ARBA00022989"/>
    </source>
</evidence>
<comment type="caution">
    <text evidence="8">The sequence shown here is derived from an EMBL/GenBank/DDBJ whole genome shotgun (WGS) entry which is preliminary data.</text>
</comment>
<evidence type="ECO:0000313" key="9">
    <source>
        <dbReference type="Proteomes" id="UP000657592"/>
    </source>
</evidence>
<protein>
    <submittedName>
        <fullName evidence="8">Membrane protein</fullName>
    </submittedName>
</protein>
<feature type="transmembrane region" description="Helical" evidence="6">
    <location>
        <begin position="92"/>
        <end position="116"/>
    </location>
</feature>
<sequence>MPAPKLATFPQIRGALKFYQIASVITGVGLLLLVAEMILKYTPLHVELFLGGSGGFLWFAPVIASPECLWWSQFVPSATACEMISSGDGINLSLGILIAHGWFYVVYLFACFRVWSLMRWRFPRFLLLAGGGVVPFLSFFMEHRVARDVKRYLAEREAKAAARAAGNPPAETQEVAS</sequence>
<keyword evidence="2" id="KW-1003">Cell membrane</keyword>
<dbReference type="PANTHER" id="PTHR40077">
    <property type="entry name" value="MEMBRANE PROTEIN-RELATED"/>
    <property type="match status" value="1"/>
</dbReference>
<feature type="transmembrane region" description="Helical" evidence="6">
    <location>
        <begin position="122"/>
        <end position="141"/>
    </location>
</feature>
<proteinExistence type="predicted"/>
<dbReference type="Proteomes" id="UP000657592">
    <property type="component" value="Unassembled WGS sequence"/>
</dbReference>
<dbReference type="RefSeq" id="WP_188755457.1">
    <property type="nucleotide sequence ID" value="NZ_BMJY01000004.1"/>
</dbReference>
<evidence type="ECO:0000256" key="1">
    <source>
        <dbReference type="ARBA" id="ARBA00004651"/>
    </source>
</evidence>
<evidence type="ECO:0000256" key="3">
    <source>
        <dbReference type="ARBA" id="ARBA00022692"/>
    </source>
</evidence>
<organism evidence="8 9">
    <name type="scientific">Microbacterium album</name>
    <dbReference type="NCBI Taxonomy" id="2053191"/>
    <lineage>
        <taxon>Bacteria</taxon>
        <taxon>Bacillati</taxon>
        <taxon>Actinomycetota</taxon>
        <taxon>Actinomycetes</taxon>
        <taxon>Micrococcales</taxon>
        <taxon>Microbacteriaceae</taxon>
        <taxon>Microbacterium</taxon>
    </lineage>
</organism>
<evidence type="ECO:0000259" key="7">
    <source>
        <dbReference type="Pfam" id="PF12823"/>
    </source>
</evidence>
<accession>A0A917MNE1</accession>
<dbReference type="GO" id="GO:0005886">
    <property type="term" value="C:plasma membrane"/>
    <property type="evidence" value="ECO:0007669"/>
    <property type="project" value="UniProtKB-SubCell"/>
</dbReference>
<keyword evidence="5 6" id="KW-0472">Membrane</keyword>
<keyword evidence="9" id="KW-1185">Reference proteome</keyword>
<dbReference type="AlphaFoldDB" id="A0A917MNE1"/>
<name>A0A917MNE1_9MICO</name>
<gene>
    <name evidence="8" type="ORF">GCM10010921_12880</name>
</gene>